<organism evidence="3 4">
    <name type="scientific">Actinacidiphila polyblastidii</name>
    <dbReference type="NCBI Taxonomy" id="3110430"/>
    <lineage>
        <taxon>Bacteria</taxon>
        <taxon>Bacillati</taxon>
        <taxon>Actinomycetota</taxon>
        <taxon>Actinomycetes</taxon>
        <taxon>Kitasatosporales</taxon>
        <taxon>Streptomycetaceae</taxon>
        <taxon>Actinacidiphila</taxon>
    </lineage>
</organism>
<keyword evidence="2" id="KW-1133">Transmembrane helix</keyword>
<gene>
    <name evidence="3" type="ORF">V2S66_00225</name>
</gene>
<feature type="transmembrane region" description="Helical" evidence="2">
    <location>
        <begin position="16"/>
        <end position="37"/>
    </location>
</feature>
<dbReference type="Proteomes" id="UP001344658">
    <property type="component" value="Unassembled WGS sequence"/>
</dbReference>
<feature type="compositionally biased region" description="Polar residues" evidence="1">
    <location>
        <begin position="73"/>
        <end position="85"/>
    </location>
</feature>
<evidence type="ECO:0000256" key="2">
    <source>
        <dbReference type="SAM" id="Phobius"/>
    </source>
</evidence>
<proteinExistence type="predicted"/>
<evidence type="ECO:0000256" key="1">
    <source>
        <dbReference type="SAM" id="MobiDB-lite"/>
    </source>
</evidence>
<name>A0ABU7P3K6_9ACTN</name>
<sequence>MKIDPEDKHTSLPRRWALPLGVAAGVAALSVAAVAVFGGQGADKPALAANGANPGNAATSPVPTPTAARAGSATPSARATSDPTAAFSVTSTGTTPISAGAVARILASCLGSDAPDYHAVIAVRTPVASHDWDGAVIAVDSGHRYVQCETKGDRGTSQDVPPTFVNDRLWGTGRLIEFFDSVGEPAGRGRYLSLGAGHYAPEVAKITVSYGDDPKQYPAVMAGGAFFSTAAFSTGASTREPFSAYSTPYVHAYDAAGREIYDQQKDPRFTGDSK</sequence>
<dbReference type="RefSeq" id="WP_330792066.1">
    <property type="nucleotide sequence ID" value="NZ_JAZEWV010000001.1"/>
</dbReference>
<keyword evidence="4" id="KW-1185">Reference proteome</keyword>
<dbReference type="EMBL" id="JAZEWV010000001">
    <property type="protein sequence ID" value="MEE4540392.1"/>
    <property type="molecule type" value="Genomic_DNA"/>
</dbReference>
<keyword evidence="2" id="KW-0812">Transmembrane</keyword>
<protein>
    <submittedName>
        <fullName evidence="3">Uncharacterized protein</fullName>
    </submittedName>
</protein>
<accession>A0ABU7P3K6</accession>
<evidence type="ECO:0000313" key="3">
    <source>
        <dbReference type="EMBL" id="MEE4540392.1"/>
    </source>
</evidence>
<feature type="compositionally biased region" description="Low complexity" evidence="1">
    <location>
        <begin position="52"/>
        <end position="70"/>
    </location>
</feature>
<comment type="caution">
    <text evidence="3">The sequence shown here is derived from an EMBL/GenBank/DDBJ whole genome shotgun (WGS) entry which is preliminary data.</text>
</comment>
<evidence type="ECO:0000313" key="4">
    <source>
        <dbReference type="Proteomes" id="UP001344658"/>
    </source>
</evidence>
<reference evidence="3 4" key="1">
    <citation type="submission" date="2023-12" db="EMBL/GenBank/DDBJ databases">
        <title>Streptomyces sp. V4-01.</title>
        <authorList>
            <person name="Somphong A."/>
            <person name="Phongsopitanun W."/>
        </authorList>
    </citation>
    <scope>NUCLEOTIDE SEQUENCE [LARGE SCALE GENOMIC DNA]</scope>
    <source>
        <strain evidence="3 4">V4-01</strain>
    </source>
</reference>
<feature type="region of interest" description="Disordered" evidence="1">
    <location>
        <begin position="52"/>
        <end position="85"/>
    </location>
</feature>
<keyword evidence="2" id="KW-0472">Membrane</keyword>